<evidence type="ECO:0000256" key="3">
    <source>
        <dbReference type="ARBA" id="ARBA00023136"/>
    </source>
</evidence>
<dbReference type="GO" id="GO:0004190">
    <property type="term" value="F:aspartic-type endopeptidase activity"/>
    <property type="evidence" value="ECO:0007669"/>
    <property type="project" value="InterPro"/>
</dbReference>
<dbReference type="InterPro" id="IPR027385">
    <property type="entry name" value="Beta-barrel_OMP"/>
</dbReference>
<dbReference type="InterPro" id="IPR020080">
    <property type="entry name" value="OM_adhesin/peptidase_omptin"/>
</dbReference>
<dbReference type="Gene3D" id="2.40.160.20">
    <property type="match status" value="1"/>
</dbReference>
<evidence type="ECO:0000256" key="5">
    <source>
        <dbReference type="ARBA" id="ARBA00038306"/>
    </source>
</evidence>
<protein>
    <submittedName>
        <fullName evidence="8">Porin family protein</fullName>
    </submittedName>
</protein>
<dbReference type="InterPro" id="IPR051692">
    <property type="entry name" value="OMP-like"/>
</dbReference>
<comment type="similarity">
    <text evidence="5">Belongs to the Omp25/RopB family.</text>
</comment>
<evidence type="ECO:0000256" key="2">
    <source>
        <dbReference type="ARBA" id="ARBA00022729"/>
    </source>
</evidence>
<reference evidence="8 9" key="1">
    <citation type="submission" date="2018-08" db="EMBL/GenBank/DDBJ databases">
        <title>Genome sequence of Methylocystis hirsuta CSC1, a methanotroph able to accumulate PHAs.</title>
        <authorList>
            <person name="Bordel S."/>
            <person name="Rodriguez E."/>
            <person name="Gancedo J."/>
            <person name="Munoz R."/>
        </authorList>
    </citation>
    <scope>NUCLEOTIDE SEQUENCE [LARGE SCALE GENOMIC DNA]</scope>
    <source>
        <strain evidence="8 9">CSC1</strain>
    </source>
</reference>
<keyword evidence="2" id="KW-0732">Signal</keyword>
<dbReference type="SUPFAM" id="SSF69917">
    <property type="entry name" value="OMPT-like"/>
    <property type="match status" value="1"/>
</dbReference>
<dbReference type="Proteomes" id="UP000268623">
    <property type="component" value="Unassembled WGS sequence"/>
</dbReference>
<organism evidence="8 9">
    <name type="scientific">Methylocystis hirsuta</name>
    <dbReference type="NCBI Taxonomy" id="369798"/>
    <lineage>
        <taxon>Bacteria</taxon>
        <taxon>Pseudomonadati</taxon>
        <taxon>Pseudomonadota</taxon>
        <taxon>Alphaproteobacteria</taxon>
        <taxon>Hyphomicrobiales</taxon>
        <taxon>Methylocystaceae</taxon>
        <taxon>Methylocystis</taxon>
    </lineage>
</organism>
<dbReference type="EMBL" id="QWDD01000001">
    <property type="protein sequence ID" value="RNJ51042.1"/>
    <property type="molecule type" value="Genomic_DNA"/>
</dbReference>
<comment type="subcellular location">
    <subcellularLocation>
        <location evidence="1">Cell outer membrane</location>
    </subcellularLocation>
</comment>
<dbReference type="InterPro" id="IPR011250">
    <property type="entry name" value="OMP/PagP_B-barrel"/>
</dbReference>
<feature type="domain" description="Outer membrane protein beta-barrel" evidence="7">
    <location>
        <begin position="573"/>
        <end position="785"/>
    </location>
</feature>
<dbReference type="PANTHER" id="PTHR34001">
    <property type="entry name" value="BLL7405 PROTEIN"/>
    <property type="match status" value="1"/>
</dbReference>
<keyword evidence="3" id="KW-0472">Membrane</keyword>
<accession>A0A3M9XTD4</accession>
<proteinExistence type="inferred from homology"/>
<comment type="caution">
    <text evidence="8">The sequence shown here is derived from an EMBL/GenBank/DDBJ whole genome shotgun (WGS) entry which is preliminary data.</text>
</comment>
<dbReference type="GO" id="GO:0009279">
    <property type="term" value="C:cell outer membrane"/>
    <property type="evidence" value="ECO:0007669"/>
    <property type="project" value="UniProtKB-SubCell"/>
</dbReference>
<feature type="region of interest" description="Disordered" evidence="6">
    <location>
        <begin position="1"/>
        <end position="49"/>
    </location>
</feature>
<evidence type="ECO:0000313" key="9">
    <source>
        <dbReference type="Proteomes" id="UP000268623"/>
    </source>
</evidence>
<sequence length="825" mass="88827">MSLSFMMSRSSPSILTSVPDHLPNSTRSPDLTSSGFSLPFSSRAPGPTETTLPSCGFSLAVSGMMMPPLVFSSPSSRLTTTRSWRGRNVIVNLSFSDLTGFGPAKKGYAKAYWHSRQMSASRRHTDMGEANRCQVGDRRRIFGSAAAQLQRSLKIDLSHEMTGRAPRLEPSDCTGNQNSRTAIALAGLNKIETISIHLKCSVVVSVVRLGGPAQSPSIVCRSLGRRMRKTLSAFVSMTALLGAAGAAKAADPAPLVLKAPPPLLAASPWRVEFGTRYWFSSGNHKYDYYDALVPGLLISRLTFGDLTGHSAETFFRVDHESGVFLKGFLGGGTLASGKLNDEDTVAATKGPYSNTVHVQSGGSLKYVTVDLGYNVVETRLPTGQPVRIGPFVGYNNFHERMNSFGCAQILAGTEFCSTDPPNRVPYPTSLDGLDFDVAWNSLRVGVGGEIELTPGLRASLEAAWIHSWLWNTDYHNFRPEIRGVQQSGKGDGFQLEGLIAYDLTPRFSVGVGGRYWQFSAPGKDHGERVFNNVTRPIYSFSQRYGFFLQAGYRFGGPDDPTGAGHFGPLFGRAEAQPHEWRGVYLGGHVGYGFGAAKDTTLAARSPEAAILQTDFRAPFAQRSDIAGFVGGGQIGYNWRLHPLLVAGLETDVAYANIGGSYGASANFGVGDAARNFAASTKRLLEWLGTVRGRLGLLLRDDVMLYVTGGFAYGQVSALGALGDGNKFCALDFYCSAGAYSGFATGWTAGAGLEYAVARNWSLKAEWLYVDLGRQSYQINAFGGSVLDGFPANFAASSASATHLIRTGFNYRIDWPEPEGPIIVAQ</sequence>
<name>A0A3M9XTD4_9HYPH</name>
<dbReference type="AlphaFoldDB" id="A0A3M9XTD4"/>
<dbReference type="SUPFAM" id="SSF56925">
    <property type="entry name" value="OMPA-like"/>
    <property type="match status" value="1"/>
</dbReference>
<feature type="compositionally biased region" description="Polar residues" evidence="6">
    <location>
        <begin position="23"/>
        <end position="40"/>
    </location>
</feature>
<keyword evidence="4" id="KW-0998">Cell outer membrane</keyword>
<evidence type="ECO:0000256" key="1">
    <source>
        <dbReference type="ARBA" id="ARBA00004442"/>
    </source>
</evidence>
<feature type="compositionally biased region" description="Low complexity" evidence="6">
    <location>
        <begin position="1"/>
        <end position="13"/>
    </location>
</feature>
<evidence type="ECO:0000259" key="7">
    <source>
        <dbReference type="Pfam" id="PF13505"/>
    </source>
</evidence>
<evidence type="ECO:0000313" key="8">
    <source>
        <dbReference type="EMBL" id="RNJ51042.1"/>
    </source>
</evidence>
<gene>
    <name evidence="8" type="ORF">D1O30_17030</name>
</gene>
<keyword evidence="9" id="KW-1185">Reference proteome</keyword>
<dbReference type="InterPro" id="IPR053724">
    <property type="entry name" value="OMP_A26_sf"/>
</dbReference>
<evidence type="ECO:0000256" key="6">
    <source>
        <dbReference type="SAM" id="MobiDB-lite"/>
    </source>
</evidence>
<dbReference type="Pfam" id="PF13505">
    <property type="entry name" value="OMP_b-brl"/>
    <property type="match status" value="1"/>
</dbReference>
<dbReference type="PANTHER" id="PTHR34001:SF3">
    <property type="entry name" value="BLL7405 PROTEIN"/>
    <property type="match status" value="1"/>
</dbReference>
<evidence type="ECO:0000256" key="4">
    <source>
        <dbReference type="ARBA" id="ARBA00023237"/>
    </source>
</evidence>
<dbReference type="Gene3D" id="2.40.128.90">
    <property type="entry name" value="OMPT-like"/>
    <property type="match status" value="1"/>
</dbReference>